<dbReference type="InterPro" id="IPR027417">
    <property type="entry name" value="P-loop_NTPase"/>
</dbReference>
<accession>A0ABP5F0V9</accession>
<comment type="caution">
    <text evidence="2">The sequence shown here is derived from an EMBL/GenBank/DDBJ whole genome shotgun (WGS) entry which is preliminary data.</text>
</comment>
<keyword evidence="3" id="KW-1185">Reference proteome</keyword>
<dbReference type="InterPro" id="IPR038727">
    <property type="entry name" value="NadR/Ttd14_AAA_dom"/>
</dbReference>
<proteinExistence type="predicted"/>
<gene>
    <name evidence="2" type="ORF">GCM10009799_46210</name>
</gene>
<evidence type="ECO:0000259" key="1">
    <source>
        <dbReference type="Pfam" id="PF13521"/>
    </source>
</evidence>
<reference evidence="3" key="1">
    <citation type="journal article" date="2019" name="Int. J. Syst. Evol. Microbiol.">
        <title>The Global Catalogue of Microorganisms (GCM) 10K type strain sequencing project: providing services to taxonomists for standard genome sequencing and annotation.</title>
        <authorList>
            <consortium name="The Broad Institute Genomics Platform"/>
            <consortium name="The Broad Institute Genome Sequencing Center for Infectious Disease"/>
            <person name="Wu L."/>
            <person name="Ma J."/>
        </authorList>
    </citation>
    <scope>NUCLEOTIDE SEQUENCE [LARGE SCALE GENOMIC DNA]</scope>
    <source>
        <strain evidence="3">JCM 15313</strain>
    </source>
</reference>
<dbReference type="Gene3D" id="3.40.50.300">
    <property type="entry name" value="P-loop containing nucleotide triphosphate hydrolases"/>
    <property type="match status" value="1"/>
</dbReference>
<dbReference type="SUPFAM" id="SSF52540">
    <property type="entry name" value="P-loop containing nucleoside triphosphate hydrolases"/>
    <property type="match status" value="1"/>
</dbReference>
<evidence type="ECO:0000313" key="2">
    <source>
        <dbReference type="EMBL" id="GAA2012651.1"/>
    </source>
</evidence>
<name>A0ABP5F0V9_9ACTN</name>
<dbReference type="Proteomes" id="UP001501585">
    <property type="component" value="Unassembled WGS sequence"/>
</dbReference>
<sequence>MSTDASTNAERFIVVTGGPGAGKSTLIEQLRAAGYPATDEAGRGVIRDQTAIGGSAVPWVDAVLFAETMLCWEMRSYRLAVAESGPVFFDRALPDIVGYLNLVGHPVPAHVSAAARRLRYRTRVFVAPPWPEIYERDAERRQSFAEAKRTWAQMVETYTDYGYEPVELPRAPVEERVRFVLEASL</sequence>
<evidence type="ECO:0000313" key="3">
    <source>
        <dbReference type="Proteomes" id="UP001501585"/>
    </source>
</evidence>
<feature type="domain" description="NadR/Ttd14 AAA" evidence="1">
    <location>
        <begin position="13"/>
        <end position="176"/>
    </location>
</feature>
<organism evidence="2 3">
    <name type="scientific">Nocardiopsis rhodophaea</name>
    <dbReference type="NCBI Taxonomy" id="280238"/>
    <lineage>
        <taxon>Bacteria</taxon>
        <taxon>Bacillati</taxon>
        <taxon>Actinomycetota</taxon>
        <taxon>Actinomycetes</taxon>
        <taxon>Streptosporangiales</taxon>
        <taxon>Nocardiopsidaceae</taxon>
        <taxon>Nocardiopsis</taxon>
    </lineage>
</organism>
<protein>
    <submittedName>
        <fullName evidence="2">AAA family ATPase</fullName>
    </submittedName>
</protein>
<dbReference type="Pfam" id="PF13521">
    <property type="entry name" value="AAA_28"/>
    <property type="match status" value="1"/>
</dbReference>
<dbReference type="RefSeq" id="WP_344165252.1">
    <property type="nucleotide sequence ID" value="NZ_BAAAPC010000025.1"/>
</dbReference>
<dbReference type="EMBL" id="BAAAPC010000025">
    <property type="protein sequence ID" value="GAA2012651.1"/>
    <property type="molecule type" value="Genomic_DNA"/>
</dbReference>